<reference evidence="3 4" key="1">
    <citation type="submission" date="2019-03" db="EMBL/GenBank/DDBJ databases">
        <title>Genomic Encyclopedia of Type Strains, Phase IV (KMG-IV): sequencing the most valuable type-strain genomes for metagenomic binning, comparative biology and taxonomic classification.</title>
        <authorList>
            <person name="Goeker M."/>
        </authorList>
    </citation>
    <scope>NUCLEOTIDE SEQUENCE [LARGE SCALE GENOMIC DNA]</scope>
    <source>
        <strain evidence="3 4">DSM 26377</strain>
    </source>
</reference>
<comment type="caution">
    <text evidence="3">The sequence shown here is derived from an EMBL/GenBank/DDBJ whole genome shotgun (WGS) entry which is preliminary data.</text>
</comment>
<dbReference type="EMBL" id="SOBT01000008">
    <property type="protein sequence ID" value="TDU32916.1"/>
    <property type="molecule type" value="Genomic_DNA"/>
</dbReference>
<dbReference type="GO" id="GO:0071111">
    <property type="term" value="F:cyclic-guanylate-specific phosphodiesterase activity"/>
    <property type="evidence" value="ECO:0007669"/>
    <property type="project" value="InterPro"/>
</dbReference>
<keyword evidence="4" id="KW-1185">Reference proteome</keyword>
<dbReference type="Gene3D" id="3.20.20.450">
    <property type="entry name" value="EAL domain"/>
    <property type="match status" value="1"/>
</dbReference>
<dbReference type="Gene3D" id="3.30.70.270">
    <property type="match status" value="1"/>
</dbReference>
<dbReference type="SUPFAM" id="SSF141868">
    <property type="entry name" value="EAL domain-like"/>
    <property type="match status" value="1"/>
</dbReference>
<evidence type="ECO:0000259" key="2">
    <source>
        <dbReference type="PROSITE" id="PS50887"/>
    </source>
</evidence>
<dbReference type="PANTHER" id="PTHR33121">
    <property type="entry name" value="CYCLIC DI-GMP PHOSPHODIESTERASE PDEF"/>
    <property type="match status" value="1"/>
</dbReference>
<dbReference type="AlphaFoldDB" id="A0A4S3K3T4"/>
<evidence type="ECO:0000313" key="3">
    <source>
        <dbReference type="EMBL" id="TDU32916.1"/>
    </source>
</evidence>
<dbReference type="Pfam" id="PF00563">
    <property type="entry name" value="EAL"/>
    <property type="match status" value="1"/>
</dbReference>
<dbReference type="PANTHER" id="PTHR33121:SF23">
    <property type="entry name" value="CYCLIC DI-GMP PHOSPHODIESTERASE PDEB"/>
    <property type="match status" value="1"/>
</dbReference>
<proteinExistence type="predicted"/>
<accession>A0A4S3K3T4</accession>
<dbReference type="CDD" id="cd01948">
    <property type="entry name" value="EAL"/>
    <property type="match status" value="1"/>
</dbReference>
<dbReference type="InterPro" id="IPR001633">
    <property type="entry name" value="EAL_dom"/>
</dbReference>
<dbReference type="SUPFAM" id="SSF55073">
    <property type="entry name" value="Nucleotide cyclase"/>
    <property type="match status" value="1"/>
</dbReference>
<dbReference type="InterPro" id="IPR035919">
    <property type="entry name" value="EAL_sf"/>
</dbReference>
<feature type="domain" description="GGDEF" evidence="2">
    <location>
        <begin position="35"/>
        <end position="167"/>
    </location>
</feature>
<dbReference type="InterPro" id="IPR050706">
    <property type="entry name" value="Cyclic-di-GMP_PDE-like"/>
</dbReference>
<dbReference type="SMART" id="SM00267">
    <property type="entry name" value="GGDEF"/>
    <property type="match status" value="1"/>
</dbReference>
<dbReference type="PROSITE" id="PS50883">
    <property type="entry name" value="EAL"/>
    <property type="match status" value="1"/>
</dbReference>
<organism evidence="3 4">
    <name type="scientific">Panacagrimonas perspica</name>
    <dbReference type="NCBI Taxonomy" id="381431"/>
    <lineage>
        <taxon>Bacteria</taxon>
        <taxon>Pseudomonadati</taxon>
        <taxon>Pseudomonadota</taxon>
        <taxon>Gammaproteobacteria</taxon>
        <taxon>Nevskiales</taxon>
        <taxon>Nevskiaceae</taxon>
        <taxon>Panacagrimonas</taxon>
    </lineage>
</organism>
<evidence type="ECO:0000259" key="1">
    <source>
        <dbReference type="PROSITE" id="PS50883"/>
    </source>
</evidence>
<dbReference type="InterPro" id="IPR000160">
    <property type="entry name" value="GGDEF_dom"/>
</dbReference>
<feature type="domain" description="EAL" evidence="1">
    <location>
        <begin position="176"/>
        <end position="430"/>
    </location>
</feature>
<dbReference type="SMART" id="SM00052">
    <property type="entry name" value="EAL"/>
    <property type="match status" value="1"/>
</dbReference>
<dbReference type="PROSITE" id="PS50887">
    <property type="entry name" value="GGDEF"/>
    <property type="match status" value="1"/>
</dbReference>
<dbReference type="RefSeq" id="WP_162851162.1">
    <property type="nucleotide sequence ID" value="NZ_MWIN01000013.1"/>
</dbReference>
<dbReference type="Proteomes" id="UP000295341">
    <property type="component" value="Unassembled WGS sequence"/>
</dbReference>
<evidence type="ECO:0000313" key="4">
    <source>
        <dbReference type="Proteomes" id="UP000295341"/>
    </source>
</evidence>
<name>A0A4S3K3T4_9GAMM</name>
<dbReference type="Pfam" id="PF00990">
    <property type="entry name" value="GGDEF"/>
    <property type="match status" value="1"/>
</dbReference>
<protein>
    <submittedName>
        <fullName evidence="3">Diguanylate cyclase (GGDEF)-like protein</fullName>
    </submittedName>
</protein>
<dbReference type="InterPro" id="IPR043128">
    <property type="entry name" value="Rev_trsase/Diguanyl_cyclase"/>
</dbReference>
<dbReference type="InterPro" id="IPR029787">
    <property type="entry name" value="Nucleotide_cyclase"/>
</dbReference>
<gene>
    <name evidence="3" type="ORF">DFR24_2326</name>
</gene>
<sequence>MDGDTVITGMPFAGEAHASRHQIVLRQLSTWSPGALAALIHIDLRNVRDINRLSGAAEGDRLIRRVEHALQQWSAGKAVTSRLWSNEFVAAKAVDHTQTAGEEAAQLRDLLSELHYDSAVGPARVGVSLGLSIYRQGDDWTRVLAEAGQACVLAKRRGLNQIVRFGSGVVEMPIYSPSAVTEFRSLMKAGRLSLHAQPIMDISGEEPRLAKAEFLIRMERNGVYMPLAAGVIETLENYGLAAELDRFSSTFLLDWLDTQPAILDRVHGLSMNLSGASLVDGRFMDDLYRDVRNARLPAGKLCFEITETAAIQHLDVAAEVIGAFKAIGCRFSLDDFGSGLCSFGYLNSLPVDEVKIDGRFVRDIAQSAVSQEITRAIHTVAKVTGKKTVAEFVDDTRKLEALKKIGVDYAQGWLFYPAVAPEKLLELLAL</sequence>